<gene>
    <name evidence="14" type="ORF">SAMN05216290_2509</name>
</gene>
<dbReference type="EC" id="5.4.2.6" evidence="8"/>
<dbReference type="NCBIfam" id="TIGR02009">
    <property type="entry name" value="PGMB-YQAB-SF"/>
    <property type="match status" value="1"/>
</dbReference>
<evidence type="ECO:0000256" key="2">
    <source>
        <dbReference type="ARBA" id="ARBA00022553"/>
    </source>
</evidence>
<keyword evidence="15" id="KW-1185">Reference proteome</keyword>
<dbReference type="EMBL" id="FOIR01000002">
    <property type="protein sequence ID" value="SEW28876.1"/>
    <property type="molecule type" value="Genomic_DNA"/>
</dbReference>
<keyword evidence="4 12" id="KW-0460">Magnesium</keyword>
<dbReference type="InterPro" id="IPR010972">
    <property type="entry name" value="Beta-PGM"/>
</dbReference>
<dbReference type="AlphaFoldDB" id="A0A1I0QNP6"/>
<dbReference type="STRING" id="1267423.SAMN05216290_2509"/>
<protein>
    <recommendedName>
        <fullName evidence="9">Beta-phosphoglucomutase</fullName>
        <ecNumber evidence="8">5.4.2.6</ecNumber>
    </recommendedName>
</protein>
<feature type="binding site" evidence="12">
    <location>
        <position position="172"/>
    </location>
    <ligand>
        <name>Mg(2+)</name>
        <dbReference type="ChEBI" id="CHEBI:18420"/>
    </ligand>
</feature>
<evidence type="ECO:0000256" key="11">
    <source>
        <dbReference type="PIRSR" id="PIRSR610972-2"/>
    </source>
</evidence>
<evidence type="ECO:0000256" key="9">
    <source>
        <dbReference type="ARBA" id="ARBA00044991"/>
    </source>
</evidence>
<dbReference type="SUPFAM" id="SSF56784">
    <property type="entry name" value="HAD-like"/>
    <property type="match status" value="1"/>
</dbReference>
<evidence type="ECO:0000256" key="8">
    <source>
        <dbReference type="ARBA" id="ARBA00044968"/>
    </source>
</evidence>
<dbReference type="InterPro" id="IPR051600">
    <property type="entry name" value="Beta-PGM-like"/>
</dbReference>
<dbReference type="Gene3D" id="3.40.50.1000">
    <property type="entry name" value="HAD superfamily/HAD-like"/>
    <property type="match status" value="1"/>
</dbReference>
<feature type="binding site" evidence="11">
    <location>
        <position position="148"/>
    </location>
    <ligand>
        <name>substrate</name>
    </ligand>
</feature>
<evidence type="ECO:0000313" key="14">
    <source>
        <dbReference type="EMBL" id="SEW28876.1"/>
    </source>
</evidence>
<feature type="binding site" evidence="11">
    <location>
        <position position="55"/>
    </location>
    <ligand>
        <name>substrate</name>
    </ligand>
</feature>
<evidence type="ECO:0000256" key="3">
    <source>
        <dbReference type="ARBA" id="ARBA00022723"/>
    </source>
</evidence>
<dbReference type="GO" id="GO:0000287">
    <property type="term" value="F:magnesium ion binding"/>
    <property type="evidence" value="ECO:0007669"/>
    <property type="project" value="InterPro"/>
</dbReference>
<evidence type="ECO:0000256" key="7">
    <source>
        <dbReference type="ARBA" id="ARBA00044926"/>
    </source>
</evidence>
<feature type="binding site" evidence="12">
    <location>
        <position position="12"/>
    </location>
    <ligand>
        <name>Mg(2+)</name>
        <dbReference type="ChEBI" id="CHEBI:18420"/>
    </ligand>
</feature>
<dbReference type="NCBIfam" id="TIGR01990">
    <property type="entry name" value="bPGM"/>
    <property type="match status" value="1"/>
</dbReference>
<feature type="binding site" evidence="12">
    <location>
        <position position="14"/>
    </location>
    <ligand>
        <name>Mg(2+)</name>
        <dbReference type="ChEBI" id="CHEBI:18420"/>
    </ligand>
</feature>
<evidence type="ECO:0000256" key="1">
    <source>
        <dbReference type="ARBA" id="ARBA00006171"/>
    </source>
</evidence>
<dbReference type="GO" id="GO:0005975">
    <property type="term" value="P:carbohydrate metabolic process"/>
    <property type="evidence" value="ECO:0007669"/>
    <property type="project" value="InterPro"/>
</dbReference>
<dbReference type="InterPro" id="IPR023198">
    <property type="entry name" value="PGP-like_dom2"/>
</dbReference>
<dbReference type="InterPro" id="IPR036412">
    <property type="entry name" value="HAD-like_sf"/>
</dbReference>
<dbReference type="GO" id="GO:0008801">
    <property type="term" value="F:beta-phosphoglucomutase activity"/>
    <property type="evidence" value="ECO:0007669"/>
    <property type="project" value="UniProtKB-EC"/>
</dbReference>
<dbReference type="Pfam" id="PF00702">
    <property type="entry name" value="Hydrolase"/>
    <property type="match status" value="1"/>
</dbReference>
<feature type="active site" description="Proton donor/acceptor" evidence="10">
    <location>
        <position position="14"/>
    </location>
</feature>
<evidence type="ECO:0000256" key="6">
    <source>
        <dbReference type="ARBA" id="ARBA00023277"/>
    </source>
</evidence>
<keyword evidence="5" id="KW-0413">Isomerase</keyword>
<name>A0A1I0QNP6_9BACT</name>
<feature type="binding site" evidence="11">
    <location>
        <begin position="47"/>
        <end position="52"/>
    </location>
    <ligand>
        <name>substrate</name>
    </ligand>
</feature>
<evidence type="ECO:0000313" key="15">
    <source>
        <dbReference type="Proteomes" id="UP000199437"/>
    </source>
</evidence>
<keyword evidence="6" id="KW-0119">Carbohydrate metabolism</keyword>
<evidence type="ECO:0000256" key="4">
    <source>
        <dbReference type="ARBA" id="ARBA00022842"/>
    </source>
</evidence>
<dbReference type="RefSeq" id="WP_090258913.1">
    <property type="nucleotide sequence ID" value="NZ_FOIR01000002.1"/>
</dbReference>
<feature type="binding site" evidence="11">
    <location>
        <position position="79"/>
    </location>
    <ligand>
        <name>substrate</name>
    </ligand>
</feature>
<proteinExistence type="inferred from homology"/>
<dbReference type="Proteomes" id="UP000199437">
    <property type="component" value="Unassembled WGS sequence"/>
</dbReference>
<accession>A0A1I0QNP6</accession>
<keyword evidence="2" id="KW-0597">Phosphoprotein</keyword>
<keyword evidence="3 12" id="KW-0479">Metal-binding</keyword>
<reference evidence="15" key="1">
    <citation type="submission" date="2016-10" db="EMBL/GenBank/DDBJ databases">
        <authorList>
            <person name="Varghese N."/>
            <person name="Submissions S."/>
        </authorList>
    </citation>
    <scope>NUCLEOTIDE SEQUENCE [LARGE SCALE GENOMIC DNA]</scope>
    <source>
        <strain evidence="15">CGMCC 1.12402</strain>
    </source>
</reference>
<dbReference type="InterPro" id="IPR006439">
    <property type="entry name" value="HAD-SF_hydro_IA"/>
</dbReference>
<dbReference type="InterPro" id="IPR010976">
    <property type="entry name" value="B-phosphoglucomutase_hydrolase"/>
</dbReference>
<feature type="site" description="Important for catalytic activity and assists the phosphoryl transfer reaction to Asp8 by balancing charge and orienting the reacting groups" evidence="13">
    <location>
        <position position="117"/>
    </location>
</feature>
<feature type="binding site" evidence="12">
    <location>
        <position position="173"/>
    </location>
    <ligand>
        <name>Mg(2+)</name>
        <dbReference type="ChEBI" id="CHEBI:18420"/>
    </ligand>
</feature>
<feature type="site" description="Important for catalytic activity and assists the phosphoryl transfer reaction to Asp8 by balancing charge and orienting the reacting groups" evidence="13">
    <location>
        <position position="148"/>
    </location>
</feature>
<sequence>MNIANTKACIFDLDGVIVDTVPAHFVAWKSIADELGVPFNEEDNEHLKGVSRIDSMKKILSMGNLTKTEQEILELTQRKNDIYVEIISKMTPADILPGVTDFIQLLKDNGVKIAIGSSSKNTPVILKCVGLQNEFEAIVDGNGVTHSKPDPEVFLKGAEALGVAPAECVVFEDAISGVEAAKRGGMKCIGVGDPAILHEADLVIADMTHMTLETFNAIANEELH</sequence>
<comment type="catalytic activity">
    <reaction evidence="7">
        <text>beta-D-glucose 1-phosphate = beta-D-glucose 6-phosphate</text>
        <dbReference type="Rhea" id="RHEA:20113"/>
        <dbReference type="ChEBI" id="CHEBI:57684"/>
        <dbReference type="ChEBI" id="CHEBI:58247"/>
        <dbReference type="EC" id="5.4.2.6"/>
    </reaction>
</comment>
<dbReference type="OrthoDB" id="9797743at2"/>
<dbReference type="PANTHER" id="PTHR46193">
    <property type="entry name" value="6-PHOSPHOGLUCONATE PHOSPHATASE"/>
    <property type="match status" value="1"/>
</dbReference>
<dbReference type="PANTHER" id="PTHR46193:SF18">
    <property type="entry name" value="HEXITOL PHOSPHATASE B"/>
    <property type="match status" value="1"/>
</dbReference>
<dbReference type="SFLD" id="SFLDS00003">
    <property type="entry name" value="Haloacid_Dehalogenase"/>
    <property type="match status" value="1"/>
</dbReference>
<dbReference type="CDD" id="cd02598">
    <property type="entry name" value="HAD_BPGM"/>
    <property type="match status" value="1"/>
</dbReference>
<comment type="cofactor">
    <cofactor evidence="12">
        <name>Mg(2+)</name>
        <dbReference type="ChEBI" id="CHEBI:18420"/>
    </cofactor>
    <text evidence="12">Binds 2 magnesium ions per subunit.</text>
</comment>
<dbReference type="SFLD" id="SFLDG01135">
    <property type="entry name" value="C1.5.6:_HAD__Beta-PGM__Phospha"/>
    <property type="match status" value="1"/>
</dbReference>
<dbReference type="GeneID" id="99987204"/>
<evidence type="ECO:0000256" key="13">
    <source>
        <dbReference type="PIRSR" id="PIRSR610972-4"/>
    </source>
</evidence>
<feature type="binding site" evidence="11">
    <location>
        <begin position="117"/>
        <end position="121"/>
    </location>
    <ligand>
        <name>substrate</name>
    </ligand>
</feature>
<feature type="active site" description="Nucleophile" evidence="10">
    <location>
        <position position="12"/>
    </location>
</feature>
<evidence type="ECO:0000256" key="12">
    <source>
        <dbReference type="PIRSR" id="PIRSR610972-3"/>
    </source>
</evidence>
<evidence type="ECO:0000256" key="5">
    <source>
        <dbReference type="ARBA" id="ARBA00023235"/>
    </source>
</evidence>
<dbReference type="InterPro" id="IPR023214">
    <property type="entry name" value="HAD_sf"/>
</dbReference>
<dbReference type="SFLD" id="SFLDG01129">
    <property type="entry name" value="C1.5:_HAD__Beta-PGM__Phosphata"/>
    <property type="match status" value="1"/>
</dbReference>
<organism evidence="14 15">
    <name type="scientific">Roseivirga pacifica</name>
    <dbReference type="NCBI Taxonomy" id="1267423"/>
    <lineage>
        <taxon>Bacteria</taxon>
        <taxon>Pseudomonadati</taxon>
        <taxon>Bacteroidota</taxon>
        <taxon>Cytophagia</taxon>
        <taxon>Cytophagales</taxon>
        <taxon>Roseivirgaceae</taxon>
        <taxon>Roseivirga</taxon>
    </lineage>
</organism>
<dbReference type="Gene3D" id="1.10.150.240">
    <property type="entry name" value="Putative phosphatase, domain 2"/>
    <property type="match status" value="1"/>
</dbReference>
<feature type="binding site" evidence="11">
    <location>
        <begin position="12"/>
        <end position="14"/>
    </location>
    <ligand>
        <name>substrate</name>
    </ligand>
</feature>
<feature type="binding site" evidence="11">
    <location>
        <position position="28"/>
    </location>
    <ligand>
        <name>substrate</name>
    </ligand>
</feature>
<evidence type="ECO:0000256" key="10">
    <source>
        <dbReference type="PIRSR" id="PIRSR610972-1"/>
    </source>
</evidence>
<comment type="similarity">
    <text evidence="1">Belongs to the HAD-like hydrolase superfamily. CbbY/CbbZ/Gph/YieH family.</text>
</comment>
<dbReference type="PRINTS" id="PR00413">
    <property type="entry name" value="HADHALOGNASE"/>
</dbReference>
<dbReference type="NCBIfam" id="TIGR01509">
    <property type="entry name" value="HAD-SF-IA-v3"/>
    <property type="match status" value="1"/>
</dbReference>